<keyword evidence="4" id="KW-1185">Reference proteome</keyword>
<dbReference type="AlphaFoldDB" id="A0AAN2BZZ0"/>
<dbReference type="KEGG" id="seme:MIZ01_2525"/>
<feature type="chain" id="PRO_5042970306" evidence="2">
    <location>
        <begin position="25"/>
        <end position="314"/>
    </location>
</feature>
<name>A0AAN2BZZ0_9PROT</name>
<protein>
    <submittedName>
        <fullName evidence="3">Uncharacterized protein</fullName>
    </submittedName>
</protein>
<proteinExistence type="predicted"/>
<organism evidence="3 4">
    <name type="scientific">Sideroxyarcus emersonii</name>
    <dbReference type="NCBI Taxonomy" id="2764705"/>
    <lineage>
        <taxon>Bacteria</taxon>
        <taxon>Pseudomonadati</taxon>
        <taxon>Pseudomonadota</taxon>
        <taxon>Betaproteobacteria</taxon>
        <taxon>Nitrosomonadales</taxon>
        <taxon>Gallionellaceae</taxon>
        <taxon>Sideroxyarcus</taxon>
    </lineage>
</organism>
<feature type="signal peptide" evidence="2">
    <location>
        <begin position="1"/>
        <end position="24"/>
    </location>
</feature>
<feature type="region of interest" description="Disordered" evidence="1">
    <location>
        <begin position="282"/>
        <end position="314"/>
    </location>
</feature>
<dbReference type="Proteomes" id="UP001320326">
    <property type="component" value="Chromosome"/>
</dbReference>
<feature type="compositionally biased region" description="Basic and acidic residues" evidence="1">
    <location>
        <begin position="282"/>
        <end position="299"/>
    </location>
</feature>
<gene>
    <name evidence="3" type="ORF">MIZ01_2525</name>
</gene>
<reference evidence="3 4" key="1">
    <citation type="journal article" date="2022" name="Int. J. Syst. Evol. Microbiol.">
        <title>&lt;i&gt;Sideroxyarcus emersonii&lt;/i&gt; gen. nov. sp. nov., a neutrophilic, microaerobic iron- and thiosulfate-oxidizing bacterium isolated from iron-rich wetland sediment.</title>
        <authorList>
            <person name="Kato S."/>
            <person name="Itoh T."/>
            <person name="Iino T."/>
            <person name="Ohkuma M."/>
        </authorList>
    </citation>
    <scope>NUCLEOTIDE SEQUENCE [LARGE SCALE GENOMIC DNA]</scope>
    <source>
        <strain evidence="3 4">MIZ01</strain>
    </source>
</reference>
<accession>A0AAN2BZZ0</accession>
<evidence type="ECO:0000313" key="3">
    <source>
        <dbReference type="EMBL" id="BCK88719.1"/>
    </source>
</evidence>
<feature type="region of interest" description="Disordered" evidence="1">
    <location>
        <begin position="189"/>
        <end position="215"/>
    </location>
</feature>
<evidence type="ECO:0000256" key="1">
    <source>
        <dbReference type="SAM" id="MobiDB-lite"/>
    </source>
</evidence>
<sequence>MLRTRSLACFVAAMQFFLAASSHAEYCLDYSAGVLSLARQSGSSSSRGCVATEQECKAALISNASSYRGSCYYVPGLYPPTHGATNGGMSSVDKAAKENDSAQKKMRAQQQAEERAEVLSAQQTSQGLLQEIKGTSQPSPGLTIKIPAAKAVGKARTQLDCVQRASSNSKREDAARLGSSVLVQGAQDDFENSEDCQPASPSVPEVSAPVPVGDELPRDPVLLSQLLDSLLARQRDAQQRLKRQDRDIAKLEAEVKREEKTPNAEIKTAPVESDALRRAREALAKARADRQKTAAEYDKLQQQAQAARERQGTP</sequence>
<dbReference type="EMBL" id="AP023423">
    <property type="protein sequence ID" value="BCK88719.1"/>
    <property type="molecule type" value="Genomic_DNA"/>
</dbReference>
<evidence type="ECO:0000313" key="4">
    <source>
        <dbReference type="Proteomes" id="UP001320326"/>
    </source>
</evidence>
<feature type="region of interest" description="Disordered" evidence="1">
    <location>
        <begin position="98"/>
        <end position="122"/>
    </location>
</feature>
<keyword evidence="2" id="KW-0732">Signal</keyword>
<evidence type="ECO:0000256" key="2">
    <source>
        <dbReference type="SAM" id="SignalP"/>
    </source>
</evidence>
<feature type="compositionally biased region" description="Low complexity" evidence="1">
    <location>
        <begin position="198"/>
        <end position="212"/>
    </location>
</feature>